<feature type="domain" description="Thioredoxin" evidence="10">
    <location>
        <begin position="1"/>
        <end position="104"/>
    </location>
</feature>
<evidence type="ECO:0000256" key="9">
    <source>
        <dbReference type="PIRSR" id="PIRSR000077-4"/>
    </source>
</evidence>
<comment type="caution">
    <text evidence="11">The sequence shown here is derived from an EMBL/GenBank/DDBJ whole genome shotgun (WGS) entry which is preliminary data.</text>
</comment>
<evidence type="ECO:0000256" key="8">
    <source>
        <dbReference type="PIRSR" id="PIRSR000077-1"/>
    </source>
</evidence>
<evidence type="ECO:0000256" key="3">
    <source>
        <dbReference type="ARBA" id="ARBA00022982"/>
    </source>
</evidence>
<dbReference type="GO" id="GO:0045454">
    <property type="term" value="P:cell redox homeostasis"/>
    <property type="evidence" value="ECO:0007669"/>
    <property type="project" value="TreeGrafter"/>
</dbReference>
<dbReference type="InterPro" id="IPR036249">
    <property type="entry name" value="Thioredoxin-like_sf"/>
</dbReference>
<dbReference type="PIRSF" id="PIRSF000077">
    <property type="entry name" value="Thioredoxin"/>
    <property type="match status" value="1"/>
</dbReference>
<feature type="site" description="Contributes to redox potential value" evidence="8">
    <location>
        <position position="31"/>
    </location>
</feature>
<dbReference type="PANTHER" id="PTHR45663:SF11">
    <property type="entry name" value="GEO12009P1"/>
    <property type="match status" value="1"/>
</dbReference>
<feature type="active site" description="Nucleophile" evidence="8">
    <location>
        <position position="32"/>
    </location>
</feature>
<evidence type="ECO:0000313" key="11">
    <source>
        <dbReference type="EMBL" id="OIP41203.1"/>
    </source>
</evidence>
<dbReference type="GO" id="GO:0005829">
    <property type="term" value="C:cytosol"/>
    <property type="evidence" value="ECO:0007669"/>
    <property type="project" value="TreeGrafter"/>
</dbReference>
<feature type="active site" description="Nucleophile" evidence="8">
    <location>
        <position position="29"/>
    </location>
</feature>
<dbReference type="SUPFAM" id="SSF52833">
    <property type="entry name" value="Thioredoxin-like"/>
    <property type="match status" value="1"/>
</dbReference>
<evidence type="ECO:0000313" key="12">
    <source>
        <dbReference type="Proteomes" id="UP000183085"/>
    </source>
</evidence>
<name>A0A1J5E0P4_9BACT</name>
<comment type="similarity">
    <text evidence="1 7">Belongs to the thioredoxin family.</text>
</comment>
<dbReference type="PROSITE" id="PS51352">
    <property type="entry name" value="THIOREDOXIN_2"/>
    <property type="match status" value="1"/>
</dbReference>
<evidence type="ECO:0000259" key="10">
    <source>
        <dbReference type="PROSITE" id="PS51352"/>
    </source>
</evidence>
<sequence>MINLTDATFDQEVLNSSEPVLVDFWAPWCGPCRMLAPILDELTEEYKDKVKLCKLNVDENPAMSRYYRISGIPCIKFFKQGVVVDEMVGMSPKGAIVKKLDAII</sequence>
<keyword evidence="3" id="KW-0249">Electron transport</keyword>
<evidence type="ECO:0000256" key="4">
    <source>
        <dbReference type="ARBA" id="ARBA00023157"/>
    </source>
</evidence>
<keyword evidence="5 9" id="KW-0676">Redox-active center</keyword>
<gene>
    <name evidence="11" type="ORF">AUJ95_03670</name>
</gene>
<dbReference type="InterPro" id="IPR017937">
    <property type="entry name" value="Thioredoxin_CS"/>
</dbReference>
<dbReference type="FunFam" id="3.40.30.10:FF:000001">
    <property type="entry name" value="Thioredoxin"/>
    <property type="match status" value="1"/>
</dbReference>
<accession>A0A1J5E0P4</accession>
<reference evidence="11 12" key="1">
    <citation type="journal article" date="2016" name="Environ. Microbiol.">
        <title>Genomic resolution of a cold subsurface aquifer community provides metabolic insights for novel microbes adapted to high CO concentrations.</title>
        <authorList>
            <person name="Probst A.J."/>
            <person name="Castelle C.J."/>
            <person name="Singh A."/>
            <person name="Brown C.T."/>
            <person name="Anantharaman K."/>
            <person name="Sharon I."/>
            <person name="Hug L.A."/>
            <person name="Burstein D."/>
            <person name="Emerson J.B."/>
            <person name="Thomas B.C."/>
            <person name="Banfield J.F."/>
        </authorList>
    </citation>
    <scope>NUCLEOTIDE SEQUENCE [LARGE SCALE GENOMIC DNA]</scope>
    <source>
        <strain evidence="11">CG2_30_40_21</strain>
    </source>
</reference>
<keyword evidence="2" id="KW-0813">Transport</keyword>
<feature type="disulfide bond" description="Redox-active" evidence="9">
    <location>
        <begin position="29"/>
        <end position="32"/>
    </location>
</feature>
<dbReference type="Gene3D" id="3.40.30.10">
    <property type="entry name" value="Glutaredoxin"/>
    <property type="match status" value="1"/>
</dbReference>
<dbReference type="STRING" id="1817895.AUJ95_03670"/>
<evidence type="ECO:0000256" key="7">
    <source>
        <dbReference type="PIRNR" id="PIRNR000077"/>
    </source>
</evidence>
<dbReference type="Proteomes" id="UP000183085">
    <property type="component" value="Unassembled WGS sequence"/>
</dbReference>
<dbReference type="InterPro" id="IPR013766">
    <property type="entry name" value="Thioredoxin_domain"/>
</dbReference>
<feature type="site" description="Contributes to redox potential value" evidence="8">
    <location>
        <position position="30"/>
    </location>
</feature>
<evidence type="ECO:0000256" key="2">
    <source>
        <dbReference type="ARBA" id="ARBA00022448"/>
    </source>
</evidence>
<dbReference type="Pfam" id="PF00085">
    <property type="entry name" value="Thioredoxin"/>
    <property type="match status" value="1"/>
</dbReference>
<dbReference type="PRINTS" id="PR00421">
    <property type="entry name" value="THIOREDOXIN"/>
</dbReference>
<evidence type="ECO:0000256" key="1">
    <source>
        <dbReference type="ARBA" id="ARBA00008987"/>
    </source>
</evidence>
<dbReference type="GO" id="GO:0015035">
    <property type="term" value="F:protein-disulfide reductase activity"/>
    <property type="evidence" value="ECO:0007669"/>
    <property type="project" value="UniProtKB-UniRule"/>
</dbReference>
<dbReference type="PROSITE" id="PS00194">
    <property type="entry name" value="THIOREDOXIN_1"/>
    <property type="match status" value="1"/>
</dbReference>
<dbReference type="AlphaFoldDB" id="A0A1J5E0P4"/>
<keyword evidence="4 9" id="KW-1015">Disulfide bond</keyword>
<proteinExistence type="inferred from homology"/>
<feature type="site" description="Deprotonates C-terminal active site Cys" evidence="8">
    <location>
        <position position="23"/>
    </location>
</feature>
<dbReference type="EMBL" id="MNYI01000091">
    <property type="protein sequence ID" value="OIP41203.1"/>
    <property type="molecule type" value="Genomic_DNA"/>
</dbReference>
<protein>
    <recommendedName>
        <fullName evidence="6 7">Thioredoxin</fullName>
    </recommendedName>
</protein>
<dbReference type="NCBIfam" id="TIGR01068">
    <property type="entry name" value="thioredoxin"/>
    <property type="match status" value="1"/>
</dbReference>
<dbReference type="PANTHER" id="PTHR45663">
    <property type="entry name" value="GEO12009P1"/>
    <property type="match status" value="1"/>
</dbReference>
<dbReference type="InterPro" id="IPR005746">
    <property type="entry name" value="Thioredoxin"/>
</dbReference>
<dbReference type="CDD" id="cd02947">
    <property type="entry name" value="TRX_family"/>
    <property type="match status" value="1"/>
</dbReference>
<evidence type="ECO:0000256" key="6">
    <source>
        <dbReference type="NCBIfam" id="TIGR01068"/>
    </source>
</evidence>
<evidence type="ECO:0000256" key="5">
    <source>
        <dbReference type="ARBA" id="ARBA00023284"/>
    </source>
</evidence>
<organism evidence="11 12">
    <name type="scientific">Candidatus Desantisbacteria bacterium CG2_30_40_21</name>
    <dbReference type="NCBI Taxonomy" id="1817895"/>
    <lineage>
        <taxon>Bacteria</taxon>
        <taxon>Candidatus Desantisiibacteriota</taxon>
    </lineage>
</organism>